<dbReference type="Pfam" id="PF18967">
    <property type="entry name" value="PycTM"/>
    <property type="match status" value="1"/>
</dbReference>
<dbReference type="InterPro" id="IPR043760">
    <property type="entry name" value="PycTM_dom"/>
</dbReference>
<evidence type="ECO:0000313" key="11">
    <source>
        <dbReference type="Proteomes" id="UP000029995"/>
    </source>
</evidence>
<organism evidence="10 11">
    <name type="scientific">Inquilinus limosus MP06</name>
    <dbReference type="NCBI Taxonomy" id="1398085"/>
    <lineage>
        <taxon>Bacteria</taxon>
        <taxon>Pseudomonadati</taxon>
        <taxon>Pseudomonadota</taxon>
        <taxon>Alphaproteobacteria</taxon>
        <taxon>Rhodospirillales</taxon>
        <taxon>Rhodospirillaceae</taxon>
        <taxon>Inquilinus</taxon>
    </lineage>
</organism>
<dbReference type="AlphaFoldDB" id="A0A0A0CZR8"/>
<evidence type="ECO:0000256" key="5">
    <source>
        <dbReference type="ARBA" id="ARBA00022989"/>
    </source>
</evidence>
<evidence type="ECO:0000259" key="9">
    <source>
        <dbReference type="Pfam" id="PF18967"/>
    </source>
</evidence>
<keyword evidence="3 8" id="KW-0812">Transmembrane</keyword>
<keyword evidence="7 8" id="KW-0472">Membrane</keyword>
<evidence type="ECO:0000256" key="8">
    <source>
        <dbReference type="SAM" id="Phobius"/>
    </source>
</evidence>
<proteinExistence type="predicted"/>
<comment type="caution">
    <text evidence="10">The sequence shown here is derived from an EMBL/GenBank/DDBJ whole genome shotgun (WGS) entry which is preliminary data.</text>
</comment>
<dbReference type="Proteomes" id="UP000029995">
    <property type="component" value="Unassembled WGS sequence"/>
</dbReference>
<evidence type="ECO:0000256" key="7">
    <source>
        <dbReference type="ARBA" id="ARBA00023136"/>
    </source>
</evidence>
<evidence type="ECO:0000256" key="4">
    <source>
        <dbReference type="ARBA" id="ARBA00022741"/>
    </source>
</evidence>
<evidence type="ECO:0000256" key="1">
    <source>
        <dbReference type="ARBA" id="ARBA00004236"/>
    </source>
</evidence>
<reference evidence="10 11" key="1">
    <citation type="submission" date="2014-01" db="EMBL/GenBank/DDBJ databases">
        <title>Genome sequence determination for a cystic fibrosis isolate, Inquilinus limosus.</title>
        <authorList>
            <person name="Pino M."/>
            <person name="Di Conza J."/>
            <person name="Gutkind G."/>
        </authorList>
    </citation>
    <scope>NUCLEOTIDE SEQUENCE [LARGE SCALE GENOMIC DNA]</scope>
    <source>
        <strain evidence="10 11">MP06</strain>
    </source>
</reference>
<gene>
    <name evidence="10" type="ORF">P409_27985</name>
</gene>
<sequence>MSRQALFRAEMNASDHIDYLKSINQTFHEQIKIADQKAAYIFTFLIALVAWSPEMRSVFTWTRSVPFPSAKWVLCLVLVVALSAGLVCVALVLLPRKRNGGACLYWAAWPQAGERLDHAARRTEPGFIAAEYTANARNLAAICQAKYRYVAWAFRCLAVVILCYVLLMAVG</sequence>
<accession>A0A0A0CZR8</accession>
<evidence type="ECO:0000313" key="10">
    <source>
        <dbReference type="EMBL" id="KGM31300.1"/>
    </source>
</evidence>
<feature type="domain" description="Pycsar effector protein" evidence="9">
    <location>
        <begin position="20"/>
        <end position="169"/>
    </location>
</feature>
<feature type="transmembrane region" description="Helical" evidence="8">
    <location>
        <begin position="149"/>
        <end position="170"/>
    </location>
</feature>
<keyword evidence="6" id="KW-0051">Antiviral defense</keyword>
<feature type="transmembrane region" description="Helical" evidence="8">
    <location>
        <begin position="38"/>
        <end position="59"/>
    </location>
</feature>
<dbReference type="GO" id="GO:0051607">
    <property type="term" value="P:defense response to virus"/>
    <property type="evidence" value="ECO:0007669"/>
    <property type="project" value="UniProtKB-KW"/>
</dbReference>
<feature type="transmembrane region" description="Helical" evidence="8">
    <location>
        <begin position="71"/>
        <end position="94"/>
    </location>
</feature>
<dbReference type="GO" id="GO:0000166">
    <property type="term" value="F:nucleotide binding"/>
    <property type="evidence" value="ECO:0007669"/>
    <property type="project" value="UniProtKB-KW"/>
</dbReference>
<protein>
    <recommendedName>
        <fullName evidence="9">Pycsar effector protein domain-containing protein</fullName>
    </recommendedName>
</protein>
<dbReference type="GO" id="GO:0005886">
    <property type="term" value="C:plasma membrane"/>
    <property type="evidence" value="ECO:0007669"/>
    <property type="project" value="UniProtKB-SubCell"/>
</dbReference>
<evidence type="ECO:0000256" key="2">
    <source>
        <dbReference type="ARBA" id="ARBA00022475"/>
    </source>
</evidence>
<evidence type="ECO:0000256" key="3">
    <source>
        <dbReference type="ARBA" id="ARBA00022692"/>
    </source>
</evidence>
<name>A0A0A0CZR8_9PROT</name>
<keyword evidence="5 8" id="KW-1133">Transmembrane helix</keyword>
<evidence type="ECO:0000256" key="6">
    <source>
        <dbReference type="ARBA" id="ARBA00023118"/>
    </source>
</evidence>
<comment type="subcellular location">
    <subcellularLocation>
        <location evidence="1">Cell membrane</location>
    </subcellularLocation>
</comment>
<keyword evidence="2" id="KW-1003">Cell membrane</keyword>
<keyword evidence="4" id="KW-0547">Nucleotide-binding</keyword>
<dbReference type="EMBL" id="JANX01000546">
    <property type="protein sequence ID" value="KGM31300.1"/>
    <property type="molecule type" value="Genomic_DNA"/>
</dbReference>